<dbReference type="EMBL" id="JABCRI010000010">
    <property type="protein sequence ID" value="KAF8399541.1"/>
    <property type="molecule type" value="Genomic_DNA"/>
</dbReference>
<sequence length="90" mass="9872">MGPVKRAMEDEGLEKRHSDEIVLVNGSTKIPLVQLLLRGYFDGKEPNKGVDLDEAFAYGAAVQGIILSEEGGKETKDYSSIGCDPTHSWY</sequence>
<keyword evidence="1" id="KW-0547">Nucleotide-binding</keyword>
<dbReference type="GO" id="GO:0140662">
    <property type="term" value="F:ATP-dependent protein folding chaperone"/>
    <property type="evidence" value="ECO:0007669"/>
    <property type="project" value="InterPro"/>
</dbReference>
<reference evidence="3 4" key="1">
    <citation type="submission" date="2020-04" db="EMBL/GenBank/DDBJ databases">
        <title>Plant Genome Project.</title>
        <authorList>
            <person name="Zhang R.-G."/>
        </authorList>
    </citation>
    <scope>NUCLEOTIDE SEQUENCE [LARGE SCALE GENOMIC DNA]</scope>
    <source>
        <strain evidence="3">YNK0</strain>
        <tissue evidence="3">Leaf</tissue>
    </source>
</reference>
<dbReference type="PANTHER" id="PTHR19375">
    <property type="entry name" value="HEAT SHOCK PROTEIN 70KDA"/>
    <property type="match status" value="1"/>
</dbReference>
<dbReference type="OrthoDB" id="3789372at2759"/>
<dbReference type="Pfam" id="PF00012">
    <property type="entry name" value="HSP70"/>
    <property type="match status" value="1"/>
</dbReference>
<evidence type="ECO:0000256" key="2">
    <source>
        <dbReference type="ARBA" id="ARBA00022840"/>
    </source>
</evidence>
<dbReference type="InterPro" id="IPR013126">
    <property type="entry name" value="Hsp_70_fam"/>
</dbReference>
<evidence type="ECO:0000313" key="3">
    <source>
        <dbReference type="EMBL" id="KAF8399541.1"/>
    </source>
</evidence>
<dbReference type="AlphaFoldDB" id="A0A835DDU4"/>
<dbReference type="PRINTS" id="PR00301">
    <property type="entry name" value="HEATSHOCK70"/>
</dbReference>
<dbReference type="Proteomes" id="UP000655225">
    <property type="component" value="Unassembled WGS sequence"/>
</dbReference>
<dbReference type="SUPFAM" id="SSF53067">
    <property type="entry name" value="Actin-like ATPase domain"/>
    <property type="match status" value="1"/>
</dbReference>
<proteinExistence type="predicted"/>
<dbReference type="GO" id="GO:0005524">
    <property type="term" value="F:ATP binding"/>
    <property type="evidence" value="ECO:0007669"/>
    <property type="project" value="UniProtKB-KW"/>
</dbReference>
<accession>A0A835DDU4</accession>
<protein>
    <submittedName>
        <fullName evidence="3">Uncharacterized protein</fullName>
    </submittedName>
</protein>
<name>A0A835DDU4_TETSI</name>
<dbReference type="Gene3D" id="3.30.420.40">
    <property type="match status" value="2"/>
</dbReference>
<evidence type="ECO:0000256" key="1">
    <source>
        <dbReference type="ARBA" id="ARBA00022741"/>
    </source>
</evidence>
<organism evidence="3 4">
    <name type="scientific">Tetracentron sinense</name>
    <name type="common">Spur-leaf</name>
    <dbReference type="NCBI Taxonomy" id="13715"/>
    <lineage>
        <taxon>Eukaryota</taxon>
        <taxon>Viridiplantae</taxon>
        <taxon>Streptophyta</taxon>
        <taxon>Embryophyta</taxon>
        <taxon>Tracheophyta</taxon>
        <taxon>Spermatophyta</taxon>
        <taxon>Magnoliopsida</taxon>
        <taxon>Trochodendrales</taxon>
        <taxon>Trochodendraceae</taxon>
        <taxon>Tetracentron</taxon>
    </lineage>
</organism>
<comment type="caution">
    <text evidence="3">The sequence shown here is derived from an EMBL/GenBank/DDBJ whole genome shotgun (WGS) entry which is preliminary data.</text>
</comment>
<evidence type="ECO:0000313" key="4">
    <source>
        <dbReference type="Proteomes" id="UP000655225"/>
    </source>
</evidence>
<dbReference type="InterPro" id="IPR043129">
    <property type="entry name" value="ATPase_NBD"/>
</dbReference>
<keyword evidence="2" id="KW-0067">ATP-binding</keyword>
<dbReference type="OMA" id="WRMINSV"/>
<gene>
    <name evidence="3" type="ORF">HHK36_015408</name>
</gene>
<keyword evidence="4" id="KW-1185">Reference proteome</keyword>